<dbReference type="GeneID" id="35295581"/>
<dbReference type="GO" id="GO:0005886">
    <property type="term" value="C:plasma membrane"/>
    <property type="evidence" value="ECO:0007669"/>
    <property type="project" value="TreeGrafter"/>
</dbReference>
<keyword evidence="6" id="KW-1185">Reference proteome</keyword>
<dbReference type="PANTHER" id="PTHR30258:SF2">
    <property type="entry name" value="COMG OPERON PROTEIN 1"/>
    <property type="match status" value="1"/>
</dbReference>
<dbReference type="GO" id="GO:0016887">
    <property type="term" value="F:ATP hydrolysis activity"/>
    <property type="evidence" value="ECO:0007669"/>
    <property type="project" value="TreeGrafter"/>
</dbReference>
<keyword evidence="2" id="KW-0547">Nucleotide-binding</keyword>
<dbReference type="Gene3D" id="3.30.450.90">
    <property type="match status" value="1"/>
</dbReference>
<dbReference type="PANTHER" id="PTHR30258">
    <property type="entry name" value="TYPE II SECRETION SYSTEM PROTEIN GSPE-RELATED"/>
    <property type="match status" value="1"/>
</dbReference>
<dbReference type="InterPro" id="IPR027417">
    <property type="entry name" value="P-loop_NTPase"/>
</dbReference>
<dbReference type="AlphaFoldDB" id="A0A1W7AC00"/>
<evidence type="ECO:0000313" key="6">
    <source>
        <dbReference type="Proteomes" id="UP000194154"/>
    </source>
</evidence>
<dbReference type="SUPFAM" id="SSF52540">
    <property type="entry name" value="P-loop containing nucleoside triphosphate hydrolases"/>
    <property type="match status" value="1"/>
</dbReference>
<dbReference type="CDD" id="cd01129">
    <property type="entry name" value="PulE-GspE-like"/>
    <property type="match status" value="1"/>
</dbReference>
<evidence type="ECO:0000259" key="4">
    <source>
        <dbReference type="PROSITE" id="PS00662"/>
    </source>
</evidence>
<dbReference type="GO" id="GO:0005524">
    <property type="term" value="F:ATP binding"/>
    <property type="evidence" value="ECO:0007669"/>
    <property type="project" value="UniProtKB-KW"/>
</dbReference>
<dbReference type="RefSeq" id="WP_086042732.1">
    <property type="nucleotide sequence ID" value="NZ_CBCRZA010000002.1"/>
</dbReference>
<dbReference type="KEGG" id="mcak:MCCS_14700"/>
<dbReference type="InterPro" id="IPR047667">
    <property type="entry name" value="ATPase_ComGA"/>
</dbReference>
<name>A0A1W7AC00_9STAP</name>
<dbReference type="Proteomes" id="UP000194154">
    <property type="component" value="Chromosome"/>
</dbReference>
<dbReference type="PROSITE" id="PS00662">
    <property type="entry name" value="T2SP_E"/>
    <property type="match status" value="1"/>
</dbReference>
<evidence type="ECO:0000256" key="2">
    <source>
        <dbReference type="ARBA" id="ARBA00022741"/>
    </source>
</evidence>
<evidence type="ECO:0000256" key="3">
    <source>
        <dbReference type="ARBA" id="ARBA00022840"/>
    </source>
</evidence>
<keyword evidence="3" id="KW-0067">ATP-binding</keyword>
<evidence type="ECO:0000256" key="1">
    <source>
        <dbReference type="ARBA" id="ARBA00006611"/>
    </source>
</evidence>
<proteinExistence type="inferred from homology"/>
<dbReference type="NCBIfam" id="NF041000">
    <property type="entry name" value="ATPase_ComGA"/>
    <property type="match status" value="1"/>
</dbReference>
<comment type="similarity">
    <text evidence="1">Belongs to the GSP E family.</text>
</comment>
<reference evidence="5 6" key="1">
    <citation type="journal article" date="2017" name="Int. J. Syst. Evol. Microbiol.">
        <title>Macrococcus canis sp. nov., a skin bacterium associated with infections in dogs.</title>
        <authorList>
            <person name="Gobeli Brawand S."/>
            <person name="Cotting K."/>
            <person name="Gomez-Sanz E."/>
            <person name="Collaud A."/>
            <person name="Thomann A."/>
            <person name="Brodard I."/>
            <person name="Rodriguez-Campos S."/>
            <person name="Strauss C."/>
            <person name="Perreten V."/>
        </authorList>
    </citation>
    <scope>NUCLEOTIDE SEQUENCE [LARGE SCALE GENOMIC DNA]</scope>
    <source>
        <strain evidence="5 6">KM45013</strain>
    </source>
</reference>
<dbReference type="Gene3D" id="3.40.50.300">
    <property type="entry name" value="P-loop containing nucleotide triphosphate hydrolases"/>
    <property type="match status" value="1"/>
</dbReference>
<feature type="domain" description="Bacterial type II secretion system protein E" evidence="4">
    <location>
        <begin position="196"/>
        <end position="210"/>
    </location>
</feature>
<gene>
    <name evidence="5" type="primary">gspE</name>
    <name evidence="5" type="ORF">MCCS_14700</name>
</gene>
<dbReference type="EMBL" id="CP021059">
    <property type="protein sequence ID" value="ARQ07111.1"/>
    <property type="molecule type" value="Genomic_DNA"/>
</dbReference>
<dbReference type="STRING" id="1855823.MCCS_14700"/>
<dbReference type="OrthoDB" id="9808272at2"/>
<evidence type="ECO:0000313" key="5">
    <source>
        <dbReference type="EMBL" id="ARQ07111.1"/>
    </source>
</evidence>
<accession>A0A1W7AC00</accession>
<dbReference type="Pfam" id="PF00437">
    <property type="entry name" value="T2SSE"/>
    <property type="match status" value="1"/>
</dbReference>
<protein>
    <submittedName>
        <fullName evidence="5">Type II secretion system protein E</fullName>
    </submittedName>
</protein>
<sequence length="323" mass="37258">MEKLFNEIIEEAIIQGASDIHFIPNDKSISIKFRIHGDIEDYREIDDMLFRKLLSYIKFTAHLDVSEKNKAQSGIIHFNLKDVRYNIRASTLPRALGDEACVLRIIRQNFIDEYQTDDKILFNQIKKSSGIIIISGPTGSGKSTLMYQLVHYARNTLKRQIISIEDPVEQHIEGIIQVNVNEKAEITYHTAIKAILRCDPDIIMLGEIRDSVVAQQVINAGLSGHLVLTTLHANDCIGALFRLKEMGINTVDLYQSINLIINQRLVRKKDGKGRLLTYEFLTKKDIEKYLQGEHINYRTLTDQFKELYETNQISHYEFEKFDL</sequence>
<dbReference type="InterPro" id="IPR001482">
    <property type="entry name" value="T2SS/T4SS_dom"/>
</dbReference>
<organism evidence="5 6">
    <name type="scientific">Macrococcoides canis</name>
    <dbReference type="NCBI Taxonomy" id="1855823"/>
    <lineage>
        <taxon>Bacteria</taxon>
        <taxon>Bacillati</taxon>
        <taxon>Bacillota</taxon>
        <taxon>Bacilli</taxon>
        <taxon>Bacillales</taxon>
        <taxon>Staphylococcaceae</taxon>
        <taxon>Macrococcoides</taxon>
    </lineage>
</organism>